<dbReference type="OrthoDB" id="2674865at2759"/>
<reference evidence="3" key="2">
    <citation type="submission" date="2015-01" db="EMBL/GenBank/DDBJ databases">
        <title>Evolutionary Origins and Diversification of the Mycorrhizal Mutualists.</title>
        <authorList>
            <consortium name="DOE Joint Genome Institute"/>
            <consortium name="Mycorrhizal Genomics Consortium"/>
            <person name="Kohler A."/>
            <person name="Kuo A."/>
            <person name="Nagy L.G."/>
            <person name="Floudas D."/>
            <person name="Copeland A."/>
            <person name="Barry K.W."/>
            <person name="Cichocki N."/>
            <person name="Veneault-Fourrey C."/>
            <person name="LaButti K."/>
            <person name="Lindquist E.A."/>
            <person name="Lipzen A."/>
            <person name="Lundell T."/>
            <person name="Morin E."/>
            <person name="Murat C."/>
            <person name="Riley R."/>
            <person name="Ohm R."/>
            <person name="Sun H."/>
            <person name="Tunlid A."/>
            <person name="Henrissat B."/>
            <person name="Grigoriev I.V."/>
            <person name="Hibbett D.S."/>
            <person name="Martin F."/>
        </authorList>
    </citation>
    <scope>NUCLEOTIDE SEQUENCE [LARGE SCALE GENOMIC DNA]</scope>
    <source>
        <strain evidence="3">Foug A</strain>
    </source>
</reference>
<gene>
    <name evidence="2" type="ORF">SCLCIDRAFT_866976</name>
</gene>
<feature type="transmembrane region" description="Helical" evidence="1">
    <location>
        <begin position="184"/>
        <end position="208"/>
    </location>
</feature>
<feature type="transmembrane region" description="Helical" evidence="1">
    <location>
        <begin position="118"/>
        <end position="136"/>
    </location>
</feature>
<evidence type="ECO:0000313" key="3">
    <source>
        <dbReference type="Proteomes" id="UP000053989"/>
    </source>
</evidence>
<feature type="transmembrane region" description="Helical" evidence="1">
    <location>
        <begin position="148"/>
        <end position="177"/>
    </location>
</feature>
<evidence type="ECO:0000256" key="1">
    <source>
        <dbReference type="SAM" id="Phobius"/>
    </source>
</evidence>
<proteinExistence type="predicted"/>
<evidence type="ECO:0008006" key="4">
    <source>
        <dbReference type="Google" id="ProtNLM"/>
    </source>
</evidence>
<protein>
    <recommendedName>
        <fullName evidence="4">PGG domain-containing protein</fullName>
    </recommendedName>
</protein>
<dbReference type="EMBL" id="KN822049">
    <property type="protein sequence ID" value="KIM61743.1"/>
    <property type="molecule type" value="Genomic_DNA"/>
</dbReference>
<keyword evidence="1" id="KW-0472">Membrane</keyword>
<keyword evidence="1" id="KW-1133">Transmembrane helix</keyword>
<keyword evidence="3" id="KW-1185">Reference proteome</keyword>
<reference evidence="2 3" key="1">
    <citation type="submission" date="2014-04" db="EMBL/GenBank/DDBJ databases">
        <authorList>
            <consortium name="DOE Joint Genome Institute"/>
            <person name="Kuo A."/>
            <person name="Kohler A."/>
            <person name="Nagy L.G."/>
            <person name="Floudas D."/>
            <person name="Copeland A."/>
            <person name="Barry K.W."/>
            <person name="Cichocki N."/>
            <person name="Veneault-Fourrey C."/>
            <person name="LaButti K."/>
            <person name="Lindquist E.A."/>
            <person name="Lipzen A."/>
            <person name="Lundell T."/>
            <person name="Morin E."/>
            <person name="Murat C."/>
            <person name="Sun H."/>
            <person name="Tunlid A."/>
            <person name="Henrissat B."/>
            <person name="Grigoriev I.V."/>
            <person name="Hibbett D.S."/>
            <person name="Martin F."/>
            <person name="Nordberg H.P."/>
            <person name="Cantor M.N."/>
            <person name="Hua S.X."/>
        </authorList>
    </citation>
    <scope>NUCLEOTIDE SEQUENCE [LARGE SCALE GENOMIC DNA]</scope>
    <source>
        <strain evidence="2 3">Foug A</strain>
    </source>
</reference>
<evidence type="ECO:0000313" key="2">
    <source>
        <dbReference type="EMBL" id="KIM61743.1"/>
    </source>
</evidence>
<name>A0A0C2ZJH8_9AGAM</name>
<dbReference type="InParanoid" id="A0A0C2ZJH8"/>
<accession>A0A0C2ZJH8</accession>
<feature type="transmembrane region" description="Helical" evidence="1">
    <location>
        <begin position="86"/>
        <end position="106"/>
    </location>
</feature>
<keyword evidence="1" id="KW-0812">Transmembrane</keyword>
<dbReference type="HOGENOM" id="CLU_078589_0_0_1"/>
<dbReference type="Proteomes" id="UP000053989">
    <property type="component" value="Unassembled WGS sequence"/>
</dbReference>
<sequence length="234" mass="26499">MVTMWPPPYHSDVVCIKINPRIKEGLCCMWTNSSSLFNMVTLLDHPGLIRRSLVRTQIKIKNSVYCTDVEKWRKFSETYTDDTKEVNLLATVLLAANMSFLAIQSIDNIGLSYLPQRFSYLSLLAALASIVMGAAVRSPRLFTNHGRFSFEAMILILGFPFECFLYSILFFLLAILVHCAKHKAVLQLVCTGILAMFLLCCLVVYWLITEPCNDIDSLHERFTTPAKERAATTS</sequence>
<dbReference type="AlphaFoldDB" id="A0A0C2ZJH8"/>
<organism evidence="2 3">
    <name type="scientific">Scleroderma citrinum Foug A</name>
    <dbReference type="NCBI Taxonomy" id="1036808"/>
    <lineage>
        <taxon>Eukaryota</taxon>
        <taxon>Fungi</taxon>
        <taxon>Dikarya</taxon>
        <taxon>Basidiomycota</taxon>
        <taxon>Agaricomycotina</taxon>
        <taxon>Agaricomycetes</taxon>
        <taxon>Agaricomycetidae</taxon>
        <taxon>Boletales</taxon>
        <taxon>Sclerodermatineae</taxon>
        <taxon>Sclerodermataceae</taxon>
        <taxon>Scleroderma</taxon>
    </lineage>
</organism>
<dbReference type="STRING" id="1036808.A0A0C2ZJH8"/>